<evidence type="ECO:0000259" key="3">
    <source>
        <dbReference type="Pfam" id="PF01636"/>
    </source>
</evidence>
<dbReference type="Gene3D" id="3.30.200.20">
    <property type="entry name" value="Phosphorylase Kinase, domain 1"/>
    <property type="match status" value="1"/>
</dbReference>
<organism evidence="4 5">
    <name type="scientific">Nitrosococcus oceani C-27</name>
    <dbReference type="NCBI Taxonomy" id="314279"/>
    <lineage>
        <taxon>Bacteria</taxon>
        <taxon>Pseudomonadati</taxon>
        <taxon>Pseudomonadota</taxon>
        <taxon>Gammaproteobacteria</taxon>
        <taxon>Chromatiales</taxon>
        <taxon>Chromatiaceae</taxon>
        <taxon>Nitrosococcus</taxon>
    </lineage>
</organism>
<dbReference type="GO" id="GO:0005524">
    <property type="term" value="F:ATP binding"/>
    <property type="evidence" value="ECO:0007669"/>
    <property type="project" value="UniProtKB-KW"/>
</dbReference>
<reference evidence="4 5" key="1">
    <citation type="submission" date="2014-07" db="EMBL/GenBank/DDBJ databases">
        <title>Comparative analysis of Nitrosococcus oceani genome inventories of strains from Pacific and Atlantic gyres.</title>
        <authorList>
            <person name="Lim C.K."/>
            <person name="Wang L."/>
            <person name="Sayavedra-Soto L.A."/>
            <person name="Klotz M.G."/>
        </authorList>
    </citation>
    <scope>NUCLEOTIDE SEQUENCE [LARGE SCALE GENOMIC DNA]</scope>
    <source>
        <strain evidence="4 5">C-27</strain>
    </source>
</reference>
<dbReference type="Pfam" id="PF01636">
    <property type="entry name" value="APH"/>
    <property type="match status" value="1"/>
</dbReference>
<keyword evidence="1" id="KW-0547">Nucleotide-binding</keyword>
<gene>
    <name evidence="4" type="ORF">IB75_12940</name>
</gene>
<evidence type="ECO:0000256" key="1">
    <source>
        <dbReference type="ARBA" id="ARBA00022741"/>
    </source>
</evidence>
<sequence length="323" mass="37254">MSDPRFDALQQWLERGLGLMNYRLAPASEDASFRRYFRVYYRGMSLIVMDAPPEREDCRSFVHVARGFRGLGLNVPEVLEQDLERGFLLLTDLGEHQYLRVLNARNASTLYRDALVALRLLQGGENAQGLHLPPYDQDLLLKEMGLFQEWYLERHLGIEVGTTLEKVFERLAASALAQPQVPVHRDYHSRNLMMTEQANPGVLDFQDAVKGPVTYDLVSLLRDCYIAWPQDRVLVWLYDYRRQAARAGIPVGASEAEFLRWFDWMGVQRHLKASGIFARLNVRDKKSGYLKDIPRTLGYIRTVARRYGELAELDGVLRDFSNQ</sequence>
<dbReference type="Gene3D" id="3.90.1200.10">
    <property type="match status" value="1"/>
</dbReference>
<dbReference type="GO" id="GO:0016740">
    <property type="term" value="F:transferase activity"/>
    <property type="evidence" value="ECO:0007669"/>
    <property type="project" value="UniProtKB-KW"/>
</dbReference>
<evidence type="ECO:0000256" key="2">
    <source>
        <dbReference type="ARBA" id="ARBA00022840"/>
    </source>
</evidence>
<comment type="caution">
    <text evidence="4">The sequence shown here is derived from an EMBL/GenBank/DDBJ whole genome shotgun (WGS) entry which is preliminary data.</text>
</comment>
<dbReference type="PANTHER" id="PTHR33540:SF1">
    <property type="entry name" value="N-ACETYLMURAMATE_N-ACETYLGLUCOSAMINE KINASE"/>
    <property type="match status" value="1"/>
</dbReference>
<protein>
    <submittedName>
        <fullName evidence="4">Aminoglycoside phosphotransferase</fullName>
    </submittedName>
</protein>
<dbReference type="OrthoDB" id="9809275at2"/>
<dbReference type="SUPFAM" id="SSF56112">
    <property type="entry name" value="Protein kinase-like (PK-like)"/>
    <property type="match status" value="1"/>
</dbReference>
<dbReference type="HOGENOM" id="CLU_021467_1_0_6"/>
<dbReference type="AlphaFoldDB" id="A0A0E2ZK70"/>
<dbReference type="InterPro" id="IPR011009">
    <property type="entry name" value="Kinase-like_dom_sf"/>
</dbReference>
<feature type="domain" description="Aminoglycoside phosphotransferase" evidence="3">
    <location>
        <begin position="25"/>
        <end position="233"/>
    </location>
</feature>
<dbReference type="Proteomes" id="UP000028839">
    <property type="component" value="Unassembled WGS sequence"/>
</dbReference>
<keyword evidence="2" id="KW-0067">ATP-binding</keyword>
<evidence type="ECO:0000313" key="5">
    <source>
        <dbReference type="Proteomes" id="UP000028839"/>
    </source>
</evidence>
<dbReference type="PANTHER" id="PTHR33540">
    <property type="entry name" value="TRNA THREONYLCARBAMOYLADENOSINE BIOSYNTHESIS PROTEIN TSAE"/>
    <property type="match status" value="1"/>
</dbReference>
<proteinExistence type="predicted"/>
<name>A0A0E2ZK70_9GAMM</name>
<dbReference type="EMBL" id="JPGN01000075">
    <property type="protein sequence ID" value="KFI18687.1"/>
    <property type="molecule type" value="Genomic_DNA"/>
</dbReference>
<keyword evidence="4" id="KW-0808">Transferase</keyword>
<dbReference type="InterPro" id="IPR002575">
    <property type="entry name" value="Aminoglycoside_PTrfase"/>
</dbReference>
<accession>A0A0E2ZK70</accession>
<evidence type="ECO:0000313" key="4">
    <source>
        <dbReference type="EMBL" id="KFI18687.1"/>
    </source>
</evidence>